<organism evidence="3 4">
    <name type="scientific">Maribellus luteus</name>
    <dbReference type="NCBI Taxonomy" id="2305463"/>
    <lineage>
        <taxon>Bacteria</taxon>
        <taxon>Pseudomonadati</taxon>
        <taxon>Bacteroidota</taxon>
        <taxon>Bacteroidia</taxon>
        <taxon>Marinilabiliales</taxon>
        <taxon>Prolixibacteraceae</taxon>
        <taxon>Maribellus</taxon>
    </lineage>
</organism>
<feature type="transmembrane region" description="Helical" evidence="1">
    <location>
        <begin position="365"/>
        <end position="383"/>
    </location>
</feature>
<protein>
    <recommendedName>
        <fullName evidence="2">DUF6311 domain-containing protein</fullName>
    </recommendedName>
</protein>
<keyword evidence="1" id="KW-0812">Transmembrane</keyword>
<reference evidence="3 4" key="1">
    <citation type="submission" date="2018-08" db="EMBL/GenBank/DDBJ databases">
        <title>Pallidiluteibacterium maritimus gen. nov., sp. nov., isolated from coastal sediment.</title>
        <authorList>
            <person name="Zhou L.Y."/>
        </authorList>
    </citation>
    <scope>NUCLEOTIDE SEQUENCE [LARGE SCALE GENOMIC DNA]</scope>
    <source>
        <strain evidence="3 4">XSD2</strain>
    </source>
</reference>
<feature type="transmembrane region" description="Helical" evidence="1">
    <location>
        <begin position="213"/>
        <end position="235"/>
    </location>
</feature>
<feature type="domain" description="DUF6311" evidence="2">
    <location>
        <begin position="3"/>
        <end position="395"/>
    </location>
</feature>
<dbReference type="AlphaFoldDB" id="A0A399T0K6"/>
<accession>A0A399T0K6</accession>
<evidence type="ECO:0000313" key="3">
    <source>
        <dbReference type="EMBL" id="RIJ49328.1"/>
    </source>
</evidence>
<feature type="transmembrane region" description="Helical" evidence="1">
    <location>
        <begin position="96"/>
        <end position="114"/>
    </location>
</feature>
<keyword evidence="1" id="KW-0472">Membrane</keyword>
<dbReference type="Proteomes" id="UP000265926">
    <property type="component" value="Unassembled WGS sequence"/>
</dbReference>
<feature type="transmembrane region" description="Helical" evidence="1">
    <location>
        <begin position="174"/>
        <end position="201"/>
    </location>
</feature>
<comment type="caution">
    <text evidence="3">The sequence shown here is derived from an EMBL/GenBank/DDBJ whole genome shotgun (WGS) entry which is preliminary data.</text>
</comment>
<feature type="transmembrane region" description="Helical" evidence="1">
    <location>
        <begin position="287"/>
        <end position="310"/>
    </location>
</feature>
<dbReference type="Pfam" id="PF19830">
    <property type="entry name" value="DUF6311"/>
    <property type="match status" value="1"/>
</dbReference>
<feature type="transmembrane region" description="Helical" evidence="1">
    <location>
        <begin position="62"/>
        <end position="84"/>
    </location>
</feature>
<dbReference type="EMBL" id="QWGR01000003">
    <property type="protein sequence ID" value="RIJ49328.1"/>
    <property type="molecule type" value="Genomic_DNA"/>
</dbReference>
<keyword evidence="1" id="KW-1133">Transmembrane helix</keyword>
<feature type="transmembrane region" description="Helical" evidence="1">
    <location>
        <begin position="322"/>
        <end position="345"/>
    </location>
</feature>
<evidence type="ECO:0000313" key="4">
    <source>
        <dbReference type="Proteomes" id="UP000265926"/>
    </source>
</evidence>
<evidence type="ECO:0000256" key="1">
    <source>
        <dbReference type="SAM" id="Phobius"/>
    </source>
</evidence>
<feature type="transmembrane region" description="Helical" evidence="1">
    <location>
        <begin position="120"/>
        <end position="138"/>
    </location>
</feature>
<sequence length="774" mass="88836">MTVLLATAVVFLFFGKIIFDPNNNYYSADGDGFKAYYGAIYHAKYDTSLMRMNGMNYPYGEMVFFTGSQPAVVNVVKFISAHFIDISDNIVGIMNLLMIFSIVAAAGFLFLVFFELNVNWWYASVVSAGICMLSPQIARFGGHFSLSWMFWIPFMLFLVLRFHKKPGYKNAGLIALVTFFSGAMHMYFYGFNGFIIGLYLLAQLVNKERSFGLIKGFVYFFIQLILPFLIFQWLVGGYDSVVDRTSYPYGFFAYRGHPAGVLLPSGKPYGFVPEVITVFKHVPWESLSFIGVSALVGFLVGMVVFVRKIVVRKNAFKITDNFVLNTFFWTSFIALLFSFGIPFIFGLEWMVDYVGPFRQLRALARFSWLFYYVLNIVVFYALYRKLVENNKSNLWKVLTVLAVGFLLFDGYWNIYMNSRFIQNRNAEMEDVSNSLPQNEWVSKIKPADYQAILPIPYFHVGSENIWIESKNNMQEMTMIASLKTGLPTTAVQLSRTSISQTYKNYTLVTEPFESYALLTDLPASKPFLLLINGDYSPNEDEQRLIRFSEPVFKNDKVEVKSLSIEALQEMRGNYVSEIRQKISGKIWQEVQGVEVSDSSSAFIVRNFDDQKSDITYNGEGALHYSTGHWKNILNDTLKADAGKKYKVSFWMYDYSKDGYLRTTIELVQRNPETQEVTNYFYSDAHRHIKGFDGKWALIEISIEARNNSELISISVKNDVLKNGTRLIIDELLVRESGTDILYSLGEVSFFNTRQLRGELFCTDNIHQKIVREGK</sequence>
<dbReference type="InterPro" id="IPR046278">
    <property type="entry name" value="DUF6311"/>
</dbReference>
<feature type="transmembrane region" description="Helical" evidence="1">
    <location>
        <begin position="395"/>
        <end position="415"/>
    </location>
</feature>
<keyword evidence="4" id="KW-1185">Reference proteome</keyword>
<feature type="transmembrane region" description="Helical" evidence="1">
    <location>
        <begin position="145"/>
        <end position="162"/>
    </location>
</feature>
<name>A0A399T0K6_9BACT</name>
<evidence type="ECO:0000259" key="2">
    <source>
        <dbReference type="Pfam" id="PF19830"/>
    </source>
</evidence>
<gene>
    <name evidence="3" type="ORF">D1614_07220</name>
</gene>
<proteinExistence type="predicted"/>